<dbReference type="OrthoDB" id="3388334at2"/>
<keyword evidence="1" id="KW-0812">Transmembrane</keyword>
<gene>
    <name evidence="2" type="ORF">EDD28_3007</name>
</gene>
<name>A0A3N2D1D3_9MICO</name>
<dbReference type="Proteomes" id="UP000275356">
    <property type="component" value="Unassembled WGS sequence"/>
</dbReference>
<dbReference type="AlphaFoldDB" id="A0A3N2D1D3"/>
<reference evidence="2 3" key="1">
    <citation type="submission" date="2018-11" db="EMBL/GenBank/DDBJ databases">
        <title>Sequencing the genomes of 1000 actinobacteria strains.</title>
        <authorList>
            <person name="Klenk H.-P."/>
        </authorList>
    </citation>
    <scope>NUCLEOTIDE SEQUENCE [LARGE SCALE GENOMIC DNA]</scope>
    <source>
        <strain evidence="2 3">DSM 13521</strain>
    </source>
</reference>
<accession>A0A3N2D1D3</accession>
<dbReference type="EMBL" id="RKHQ01000002">
    <property type="protein sequence ID" value="ROR93589.1"/>
    <property type="molecule type" value="Genomic_DNA"/>
</dbReference>
<keyword evidence="1" id="KW-1133">Transmembrane helix</keyword>
<proteinExistence type="predicted"/>
<evidence type="ECO:0000313" key="2">
    <source>
        <dbReference type="EMBL" id="ROR93589.1"/>
    </source>
</evidence>
<evidence type="ECO:0000313" key="3">
    <source>
        <dbReference type="Proteomes" id="UP000275356"/>
    </source>
</evidence>
<dbReference type="RefSeq" id="WP_123740529.1">
    <property type="nucleotide sequence ID" value="NZ_CALFQU010000050.1"/>
</dbReference>
<feature type="transmembrane region" description="Helical" evidence="1">
    <location>
        <begin position="119"/>
        <end position="142"/>
    </location>
</feature>
<evidence type="ECO:0000256" key="1">
    <source>
        <dbReference type="SAM" id="Phobius"/>
    </source>
</evidence>
<protein>
    <submittedName>
        <fullName evidence="2">Uncharacterized protein</fullName>
    </submittedName>
</protein>
<comment type="caution">
    <text evidence="2">The sequence shown here is derived from an EMBL/GenBank/DDBJ whole genome shotgun (WGS) entry which is preliminary data.</text>
</comment>
<keyword evidence="3" id="KW-1185">Reference proteome</keyword>
<sequence>MAAVVVILALLVSSVLGIVLVPAVLRLAPAKEVPRARAADLLRGGLVIGILERFAITGALIVGRPEAVGVVLAIKGLGRYPELRNAATAAGEAPRGEEAGPGAAPPVDPAIGAAVSERFIIGTLASYLWAGVCGVVAVWTLAHVG</sequence>
<organism evidence="2 3">
    <name type="scientific">Salana multivorans</name>
    <dbReference type="NCBI Taxonomy" id="120377"/>
    <lineage>
        <taxon>Bacteria</taxon>
        <taxon>Bacillati</taxon>
        <taxon>Actinomycetota</taxon>
        <taxon>Actinomycetes</taxon>
        <taxon>Micrococcales</taxon>
        <taxon>Beutenbergiaceae</taxon>
        <taxon>Salana</taxon>
    </lineage>
</organism>
<keyword evidence="1" id="KW-0472">Membrane</keyword>